<dbReference type="PANTHER" id="PTHR43157:SF31">
    <property type="entry name" value="PHOSPHATIDYLINOSITOL-GLYCAN BIOSYNTHESIS CLASS F PROTEIN"/>
    <property type="match status" value="1"/>
</dbReference>
<reference evidence="3" key="1">
    <citation type="submission" date="2021-03" db="EMBL/GenBank/DDBJ databases">
        <title>Revisited historic fungal species revealed as producer of novel bioactive compounds through whole genome sequencing and comparative genomics.</title>
        <authorList>
            <person name="Vignolle G.A."/>
            <person name="Hochenegger N."/>
            <person name="Mach R.L."/>
            <person name="Mach-Aigner A.R."/>
            <person name="Javad Rahimi M."/>
            <person name="Salim K.A."/>
            <person name="Chan C.M."/>
            <person name="Lim L.B.L."/>
            <person name="Cai F."/>
            <person name="Druzhinina I.S."/>
            <person name="U'Ren J.M."/>
            <person name="Derntl C."/>
        </authorList>
    </citation>
    <scope>NUCLEOTIDE SEQUENCE</scope>
    <source>
        <strain evidence="3">TUCIM 5799</strain>
    </source>
</reference>
<evidence type="ECO:0008006" key="5">
    <source>
        <dbReference type="Google" id="ProtNLM"/>
    </source>
</evidence>
<dbReference type="GO" id="GO:0016491">
    <property type="term" value="F:oxidoreductase activity"/>
    <property type="evidence" value="ECO:0007669"/>
    <property type="project" value="UniProtKB-KW"/>
</dbReference>
<dbReference type="Proteomes" id="UP000829685">
    <property type="component" value="Unassembled WGS sequence"/>
</dbReference>
<evidence type="ECO:0000256" key="2">
    <source>
        <dbReference type="RuleBase" id="RU000363"/>
    </source>
</evidence>
<dbReference type="PRINTS" id="PR00080">
    <property type="entry name" value="SDRFAMILY"/>
</dbReference>
<dbReference type="Gene3D" id="3.40.50.720">
    <property type="entry name" value="NAD(P)-binding Rossmann-like Domain"/>
    <property type="match status" value="1"/>
</dbReference>
<dbReference type="InterPro" id="IPR036291">
    <property type="entry name" value="NAD(P)-bd_dom_sf"/>
</dbReference>
<organism evidence="3 4">
    <name type="scientific">Neoarthrinium moseri</name>
    <dbReference type="NCBI Taxonomy" id="1658444"/>
    <lineage>
        <taxon>Eukaryota</taxon>
        <taxon>Fungi</taxon>
        <taxon>Dikarya</taxon>
        <taxon>Ascomycota</taxon>
        <taxon>Pezizomycotina</taxon>
        <taxon>Sordariomycetes</taxon>
        <taxon>Xylariomycetidae</taxon>
        <taxon>Amphisphaeriales</taxon>
        <taxon>Apiosporaceae</taxon>
        <taxon>Neoarthrinium</taxon>
    </lineage>
</organism>
<keyword evidence="1" id="KW-0560">Oxidoreductase</keyword>
<dbReference type="PRINTS" id="PR00081">
    <property type="entry name" value="GDHRDH"/>
</dbReference>
<dbReference type="InterPro" id="IPR002347">
    <property type="entry name" value="SDR_fam"/>
</dbReference>
<gene>
    <name evidence="3" type="ORF">JX265_007419</name>
</gene>
<dbReference type="AlphaFoldDB" id="A0A9P9WKN8"/>
<accession>A0A9P9WKN8</accession>
<protein>
    <recommendedName>
        <fullName evidence="5">Short-chain dehydrogenase</fullName>
    </recommendedName>
</protein>
<dbReference type="SUPFAM" id="SSF51735">
    <property type="entry name" value="NAD(P)-binding Rossmann-fold domains"/>
    <property type="match status" value="1"/>
</dbReference>
<name>A0A9P9WKN8_9PEZI</name>
<dbReference type="PANTHER" id="PTHR43157">
    <property type="entry name" value="PHOSPHATIDYLINOSITOL-GLYCAN BIOSYNTHESIS CLASS F PROTEIN-RELATED"/>
    <property type="match status" value="1"/>
</dbReference>
<sequence length="325" mass="35387">MPSFGAATTATEVVQALPQHVKGRTFLITGTGEKGIGAAAAVALAHGEPEQLILVSRSKTRVYSVVEDIASVNPNIKVVFQPCDLSDFDSVKQTASTILNSTSIPRIDVVVNNAGVMAIMEYTKDKQGYEMTLSACHLGHFLLTNLIMPKIIAAGPGSRIVNVTSNGHRVSPFRFHDWNFSDGKEYEIWTAYGQAKTANILYTVELARRLASKNIQSYAVHPGGVTNTNLSSHADYEIFNTISEVAKRNNGWDSFPPLDPNTFKTAHQGAAPLLTGALDPALDEHSGAYIVDCHIEEALDYATDPRNAKKLWDLSEELVGHKFDF</sequence>
<comment type="similarity">
    <text evidence="2">Belongs to the short-chain dehydrogenases/reductases (SDR) family.</text>
</comment>
<dbReference type="EMBL" id="JAFIMR010000018">
    <property type="protein sequence ID" value="KAI1867617.1"/>
    <property type="molecule type" value="Genomic_DNA"/>
</dbReference>
<dbReference type="Pfam" id="PF00106">
    <property type="entry name" value="adh_short"/>
    <property type="match status" value="1"/>
</dbReference>
<comment type="caution">
    <text evidence="3">The sequence shown here is derived from an EMBL/GenBank/DDBJ whole genome shotgun (WGS) entry which is preliminary data.</text>
</comment>
<dbReference type="OrthoDB" id="191139at2759"/>
<evidence type="ECO:0000313" key="3">
    <source>
        <dbReference type="EMBL" id="KAI1867617.1"/>
    </source>
</evidence>
<evidence type="ECO:0000256" key="1">
    <source>
        <dbReference type="ARBA" id="ARBA00023002"/>
    </source>
</evidence>
<evidence type="ECO:0000313" key="4">
    <source>
        <dbReference type="Proteomes" id="UP000829685"/>
    </source>
</evidence>
<proteinExistence type="inferred from homology"/>
<keyword evidence="4" id="KW-1185">Reference proteome</keyword>